<keyword evidence="3" id="KW-0813">Transport</keyword>
<feature type="transmembrane region" description="Helical" evidence="8">
    <location>
        <begin position="236"/>
        <end position="255"/>
    </location>
</feature>
<feature type="transmembrane region" description="Helical" evidence="8">
    <location>
        <begin position="211"/>
        <end position="230"/>
    </location>
</feature>
<feature type="transmembrane region" description="Helical" evidence="8">
    <location>
        <begin position="75"/>
        <end position="94"/>
    </location>
</feature>
<feature type="transmembrane region" description="Helical" evidence="8">
    <location>
        <begin position="142"/>
        <end position="175"/>
    </location>
</feature>
<dbReference type="EMBL" id="JAULSC010000009">
    <property type="protein sequence ID" value="MDO3396232.1"/>
    <property type="molecule type" value="Genomic_DNA"/>
</dbReference>
<evidence type="ECO:0000256" key="7">
    <source>
        <dbReference type="ARBA" id="ARBA00023136"/>
    </source>
</evidence>
<keyword evidence="6 8" id="KW-1133">Transmembrane helix</keyword>
<evidence type="ECO:0000313" key="10">
    <source>
        <dbReference type="Proteomes" id="UP001168363"/>
    </source>
</evidence>
<dbReference type="PANTHER" id="PTHR30269">
    <property type="entry name" value="TRANSMEMBRANE PROTEIN YFCA"/>
    <property type="match status" value="1"/>
</dbReference>
<keyword evidence="5 8" id="KW-0812">Transmembrane</keyword>
<evidence type="ECO:0000256" key="4">
    <source>
        <dbReference type="ARBA" id="ARBA00022475"/>
    </source>
</evidence>
<evidence type="ECO:0000256" key="3">
    <source>
        <dbReference type="ARBA" id="ARBA00022448"/>
    </source>
</evidence>
<keyword evidence="10" id="KW-1185">Reference proteome</keyword>
<dbReference type="InterPro" id="IPR002781">
    <property type="entry name" value="TM_pro_TauE-like"/>
</dbReference>
<evidence type="ECO:0000256" key="2">
    <source>
        <dbReference type="ARBA" id="ARBA00009142"/>
    </source>
</evidence>
<protein>
    <recommendedName>
        <fullName evidence="8">Probable membrane transporter protein</fullName>
    </recommendedName>
</protein>
<sequence length="256" mass="25737">MSLLETAAILLAGVAAGSINAVVGSGTLITFPTLLAFGVPPVTANVSNNVGLFPGSLSAAWGYRRELAGQRRRVLRLGVASLLGGTVGAVLLLVLPEDAFATIVPVLVLLGVVLVVVQPAVSRRVAARRASRGPGAAARDGAAWVWPAVLATGVYGGYFGAAQGVLLMGVLGIGVEEGLQRLNAVKNVLAGTVNGVAAVVFVAVADVDWRIVAVIAVGAVVGGQLGAHLGRRLPPLLLRAVIVAVGTTAFVVLVLG</sequence>
<comment type="caution">
    <text evidence="9">The sequence shown here is derived from an EMBL/GenBank/DDBJ whole genome shotgun (WGS) entry which is preliminary data.</text>
</comment>
<name>A0ABT8TQK4_9ACTN</name>
<evidence type="ECO:0000256" key="5">
    <source>
        <dbReference type="ARBA" id="ARBA00022692"/>
    </source>
</evidence>
<dbReference type="Pfam" id="PF01925">
    <property type="entry name" value="TauE"/>
    <property type="match status" value="1"/>
</dbReference>
<feature type="transmembrane region" description="Helical" evidence="8">
    <location>
        <begin position="45"/>
        <end position="63"/>
    </location>
</feature>
<evidence type="ECO:0000313" key="9">
    <source>
        <dbReference type="EMBL" id="MDO3396232.1"/>
    </source>
</evidence>
<dbReference type="PANTHER" id="PTHR30269:SF0">
    <property type="entry name" value="MEMBRANE TRANSPORTER PROTEIN YFCA-RELATED"/>
    <property type="match status" value="1"/>
</dbReference>
<keyword evidence="4 8" id="KW-1003">Cell membrane</keyword>
<accession>A0ABT8TQK4</accession>
<dbReference type="Proteomes" id="UP001168363">
    <property type="component" value="Unassembled WGS sequence"/>
</dbReference>
<evidence type="ECO:0000256" key="6">
    <source>
        <dbReference type="ARBA" id="ARBA00022989"/>
    </source>
</evidence>
<keyword evidence="7 8" id="KW-0472">Membrane</keyword>
<reference evidence="9" key="1">
    <citation type="submission" date="2023-06" db="EMBL/GenBank/DDBJ databases">
        <title>Genome sequence of Nocardioides sp. SOB44.</title>
        <authorList>
            <person name="Zhang G."/>
        </authorList>
    </citation>
    <scope>NUCLEOTIDE SEQUENCE</scope>
    <source>
        <strain evidence="9">SOB44</strain>
    </source>
</reference>
<comment type="subcellular location">
    <subcellularLocation>
        <location evidence="1 8">Cell membrane</location>
        <topology evidence="1 8">Multi-pass membrane protein</topology>
    </subcellularLocation>
</comment>
<proteinExistence type="inferred from homology"/>
<gene>
    <name evidence="9" type="ORF">QWJ41_10910</name>
</gene>
<evidence type="ECO:0000256" key="8">
    <source>
        <dbReference type="RuleBase" id="RU363041"/>
    </source>
</evidence>
<evidence type="ECO:0000256" key="1">
    <source>
        <dbReference type="ARBA" id="ARBA00004651"/>
    </source>
</evidence>
<feature type="transmembrane region" description="Helical" evidence="8">
    <location>
        <begin position="100"/>
        <end position="121"/>
    </location>
</feature>
<dbReference type="InterPro" id="IPR052017">
    <property type="entry name" value="TSUP"/>
</dbReference>
<comment type="similarity">
    <text evidence="2 8">Belongs to the 4-toluene sulfonate uptake permease (TSUP) (TC 2.A.102) family.</text>
</comment>
<dbReference type="RefSeq" id="WP_302708136.1">
    <property type="nucleotide sequence ID" value="NZ_JAULSC010000009.1"/>
</dbReference>
<organism evidence="9 10">
    <name type="scientific">Nocardioides cremeus</name>
    <dbReference type="NCBI Taxonomy" id="3058044"/>
    <lineage>
        <taxon>Bacteria</taxon>
        <taxon>Bacillati</taxon>
        <taxon>Actinomycetota</taxon>
        <taxon>Actinomycetes</taxon>
        <taxon>Propionibacteriales</taxon>
        <taxon>Nocardioidaceae</taxon>
        <taxon>Nocardioides</taxon>
    </lineage>
</organism>